<evidence type="ECO:0000256" key="6">
    <source>
        <dbReference type="RuleBase" id="RU363137"/>
    </source>
</evidence>
<evidence type="ECO:0000256" key="8">
    <source>
        <dbReference type="SAM" id="MobiDB-lite"/>
    </source>
</evidence>
<dbReference type="GeneID" id="10505505"/>
<comment type="subcellular location">
    <subcellularLocation>
        <location evidence="1 6">Cytoplasmic vesicle membrane</location>
        <topology evidence="1 6">Peripheral membrane protein</topology>
        <orientation evidence="1 6">Cytoplasmic side</orientation>
    </subcellularLocation>
    <subcellularLocation>
        <location evidence="6">Membrane</location>
        <location evidence="6">Coated pit</location>
        <topology evidence="6">Peripheral membrane protein</topology>
        <orientation evidence="6">Cytoplasmic side</orientation>
    </subcellularLocation>
    <text evidence="6">Cytoplasmic face of coated pits and vesicles.</text>
</comment>
<keyword evidence="4 6" id="KW-0168">Coated pit</keyword>
<dbReference type="GO" id="GO:0031154">
    <property type="term" value="P:culmination involved in sorocarp development"/>
    <property type="evidence" value="ECO:0007669"/>
    <property type="project" value="EnsemblProtists"/>
</dbReference>
<sequence length="202" mass="22851">MSDPFGDENIEYTEEFVEGDINEADLVDEHVEYIDENGVSLNSFNNNSNSNTLDFETEDVSNKNNNNNNDYSNDNSSFSAGASHLSPSNRETAPAMKEYLAKHEKELEDKQKASEEKRKKKIAEAKQSLDNFYSEREAKKKTALKNNREHNKTLEGEGTTGGEHSWESVVSMIDLQAKPTPTNKDTSRMKEILLRLKNQPIA</sequence>
<dbReference type="KEGG" id="dpp:DICPUDRAFT_156386"/>
<evidence type="ECO:0000256" key="5">
    <source>
        <dbReference type="ARBA" id="ARBA00023329"/>
    </source>
</evidence>
<feature type="compositionally biased region" description="Low complexity" evidence="8">
    <location>
        <begin position="62"/>
        <end position="79"/>
    </location>
</feature>
<dbReference type="VEuPathDB" id="AmoebaDB:DICPUDRAFT_156386"/>
<dbReference type="PANTHER" id="PTHR10639">
    <property type="entry name" value="CLATHRIN LIGHT CHAIN"/>
    <property type="match status" value="1"/>
</dbReference>
<dbReference type="GO" id="GO:0006886">
    <property type="term" value="P:intracellular protein transport"/>
    <property type="evidence" value="ECO:0007669"/>
    <property type="project" value="InterPro"/>
</dbReference>
<keyword evidence="3 6" id="KW-0472">Membrane</keyword>
<organism evidence="9 10">
    <name type="scientific">Dictyostelium purpureum</name>
    <name type="common">Slime mold</name>
    <dbReference type="NCBI Taxonomy" id="5786"/>
    <lineage>
        <taxon>Eukaryota</taxon>
        <taxon>Amoebozoa</taxon>
        <taxon>Evosea</taxon>
        <taxon>Eumycetozoa</taxon>
        <taxon>Dictyostelia</taxon>
        <taxon>Dictyosteliales</taxon>
        <taxon>Dictyosteliaceae</taxon>
        <taxon>Dictyostelium</taxon>
    </lineage>
</organism>
<name>F0ZWF8_DICPU</name>
<dbReference type="InParanoid" id="F0ZWF8"/>
<keyword evidence="5 6" id="KW-0968">Cytoplasmic vesicle</keyword>
<evidence type="ECO:0000256" key="3">
    <source>
        <dbReference type="ARBA" id="ARBA00023136"/>
    </source>
</evidence>
<dbReference type="GO" id="GO:0048268">
    <property type="term" value="P:clathrin coat assembly"/>
    <property type="evidence" value="ECO:0007669"/>
    <property type="project" value="EnsemblProtists"/>
</dbReference>
<dbReference type="eggNOG" id="KOG4031">
    <property type="taxonomic scope" value="Eukaryota"/>
</dbReference>
<feature type="compositionally biased region" description="Low complexity" evidence="8">
    <location>
        <begin position="39"/>
        <end position="51"/>
    </location>
</feature>
<dbReference type="PROSITE" id="PS00581">
    <property type="entry name" value="CLATHRIN_LIGHT_CHN_2"/>
    <property type="match status" value="1"/>
</dbReference>
<accession>F0ZWF8</accession>
<dbReference type="AlphaFoldDB" id="F0ZWF8"/>
<dbReference type="GO" id="GO:0000281">
    <property type="term" value="P:mitotic cytokinesis"/>
    <property type="evidence" value="ECO:0007669"/>
    <property type="project" value="EnsemblProtists"/>
</dbReference>
<dbReference type="EMBL" id="GL871235">
    <property type="protein sequence ID" value="EGC31724.1"/>
    <property type="molecule type" value="Genomic_DNA"/>
</dbReference>
<dbReference type="InterPro" id="IPR000996">
    <property type="entry name" value="Clathrin_L-chain"/>
</dbReference>
<dbReference type="STRING" id="5786.F0ZWF8"/>
<feature type="coiled-coil region" evidence="7">
    <location>
        <begin position="96"/>
        <end position="124"/>
    </location>
</feature>
<evidence type="ECO:0000256" key="4">
    <source>
        <dbReference type="ARBA" id="ARBA00023176"/>
    </source>
</evidence>
<evidence type="ECO:0000313" key="10">
    <source>
        <dbReference type="Proteomes" id="UP000001064"/>
    </source>
</evidence>
<comment type="similarity">
    <text evidence="2 6">Belongs to the clathrin light chain family.</text>
</comment>
<dbReference type="GO" id="GO:0030130">
    <property type="term" value="C:clathrin coat of trans-Golgi network vesicle"/>
    <property type="evidence" value="ECO:0007669"/>
    <property type="project" value="InterPro"/>
</dbReference>
<evidence type="ECO:0000313" key="9">
    <source>
        <dbReference type="EMBL" id="EGC31724.1"/>
    </source>
</evidence>
<dbReference type="FunCoup" id="F0ZWF8">
    <property type="interactions" value="59"/>
</dbReference>
<feature type="compositionally biased region" description="Basic and acidic residues" evidence="8">
    <location>
        <begin position="133"/>
        <end position="155"/>
    </location>
</feature>
<dbReference type="GO" id="GO:0005886">
    <property type="term" value="C:plasma membrane"/>
    <property type="evidence" value="ECO:0000318"/>
    <property type="project" value="GO_Central"/>
</dbReference>
<keyword evidence="10" id="KW-1185">Reference proteome</keyword>
<feature type="region of interest" description="Disordered" evidence="8">
    <location>
        <begin position="39"/>
        <end position="90"/>
    </location>
</feature>
<dbReference type="RefSeq" id="XP_003291758.1">
    <property type="nucleotide sequence ID" value="XM_003291710.1"/>
</dbReference>
<dbReference type="Pfam" id="PF01086">
    <property type="entry name" value="Clathrin_lg_ch"/>
    <property type="match status" value="1"/>
</dbReference>
<evidence type="ECO:0000256" key="2">
    <source>
        <dbReference type="ARBA" id="ARBA00005263"/>
    </source>
</evidence>
<evidence type="ECO:0000256" key="7">
    <source>
        <dbReference type="SAM" id="Coils"/>
    </source>
</evidence>
<dbReference type="GO" id="GO:0009992">
    <property type="term" value="P:intracellular water homeostasis"/>
    <property type="evidence" value="ECO:0007669"/>
    <property type="project" value="EnsemblProtists"/>
</dbReference>
<dbReference type="GO" id="GO:0072583">
    <property type="term" value="P:clathrin-dependent endocytosis"/>
    <property type="evidence" value="ECO:0000318"/>
    <property type="project" value="GO_Central"/>
</dbReference>
<evidence type="ECO:0000256" key="1">
    <source>
        <dbReference type="ARBA" id="ARBA00004180"/>
    </source>
</evidence>
<dbReference type="PANTHER" id="PTHR10639:SF7">
    <property type="entry name" value="CLATHRIN LIGHT CHAIN"/>
    <property type="match status" value="1"/>
</dbReference>
<reference evidence="10" key="1">
    <citation type="journal article" date="2011" name="Genome Biol.">
        <title>Comparative genomics of the social amoebae Dictyostelium discoideum and Dictyostelium purpureum.</title>
        <authorList>
            <consortium name="US DOE Joint Genome Institute (JGI-PGF)"/>
            <person name="Sucgang R."/>
            <person name="Kuo A."/>
            <person name="Tian X."/>
            <person name="Salerno W."/>
            <person name="Parikh A."/>
            <person name="Feasley C.L."/>
            <person name="Dalin E."/>
            <person name="Tu H."/>
            <person name="Huang E."/>
            <person name="Barry K."/>
            <person name="Lindquist E."/>
            <person name="Shapiro H."/>
            <person name="Bruce D."/>
            <person name="Schmutz J."/>
            <person name="Salamov A."/>
            <person name="Fey P."/>
            <person name="Gaudet P."/>
            <person name="Anjard C."/>
            <person name="Babu M.M."/>
            <person name="Basu S."/>
            <person name="Bushmanova Y."/>
            <person name="van der Wel H."/>
            <person name="Katoh-Kurasawa M."/>
            <person name="Dinh C."/>
            <person name="Coutinho P.M."/>
            <person name="Saito T."/>
            <person name="Elias M."/>
            <person name="Schaap P."/>
            <person name="Kay R.R."/>
            <person name="Henrissat B."/>
            <person name="Eichinger L."/>
            <person name="Rivero F."/>
            <person name="Putnam N.H."/>
            <person name="West C.M."/>
            <person name="Loomis W.F."/>
            <person name="Chisholm R.L."/>
            <person name="Shaulsky G."/>
            <person name="Strassmann J.E."/>
            <person name="Queller D.C."/>
            <person name="Kuspa A."/>
            <person name="Grigoriev I.V."/>
        </authorList>
    </citation>
    <scope>NUCLEOTIDE SEQUENCE [LARGE SCALE GENOMIC DNA]</scope>
    <source>
        <strain evidence="10">QSDP1</strain>
    </source>
</reference>
<dbReference type="OMA" id="NKDTSRM"/>
<comment type="function">
    <text evidence="6">Clathrin is the major protein of the polyhedral coat of coated pits and vesicles.</text>
</comment>
<protein>
    <recommendedName>
        <fullName evidence="6">Clathrin light chain</fullName>
    </recommendedName>
</protein>
<dbReference type="GO" id="GO:0030132">
    <property type="term" value="C:clathrin coat of coated pit"/>
    <property type="evidence" value="ECO:0007669"/>
    <property type="project" value="InterPro"/>
</dbReference>
<dbReference type="GO" id="GO:0030125">
    <property type="term" value="C:clathrin vesicle coat"/>
    <property type="evidence" value="ECO:0000318"/>
    <property type="project" value="GO_Central"/>
</dbReference>
<dbReference type="GO" id="GO:0005198">
    <property type="term" value="F:structural molecule activity"/>
    <property type="evidence" value="ECO:0007669"/>
    <property type="project" value="InterPro"/>
</dbReference>
<feature type="region of interest" description="Disordered" evidence="8">
    <location>
        <begin position="133"/>
        <end position="167"/>
    </location>
</feature>
<gene>
    <name evidence="9" type="ORF">DICPUDRAFT_156386</name>
</gene>
<dbReference type="Proteomes" id="UP000001064">
    <property type="component" value="Unassembled WGS sequence"/>
</dbReference>
<proteinExistence type="inferred from homology"/>
<dbReference type="GO" id="GO:0032050">
    <property type="term" value="F:clathrin heavy chain binding"/>
    <property type="evidence" value="ECO:0000318"/>
    <property type="project" value="GO_Central"/>
</dbReference>
<dbReference type="OrthoDB" id="5512at2759"/>
<keyword evidence="7" id="KW-0175">Coiled coil</keyword>